<proteinExistence type="predicted"/>
<dbReference type="Proteomes" id="UP001201629">
    <property type="component" value="Unassembled WGS sequence"/>
</dbReference>
<organism evidence="1 2">
    <name type="scientific">Micromonospora trifolii</name>
    <dbReference type="NCBI Taxonomy" id="2911208"/>
    <lineage>
        <taxon>Bacteria</taxon>
        <taxon>Bacillati</taxon>
        <taxon>Actinomycetota</taxon>
        <taxon>Actinomycetes</taxon>
        <taxon>Micromonosporales</taxon>
        <taxon>Micromonosporaceae</taxon>
        <taxon>Micromonospora</taxon>
    </lineage>
</organism>
<comment type="caution">
    <text evidence="1">The sequence shown here is derived from an EMBL/GenBank/DDBJ whole genome shotgun (WGS) entry which is preliminary data.</text>
</comment>
<accession>A0ABS9N845</accession>
<protein>
    <submittedName>
        <fullName evidence="1">Uncharacterized protein</fullName>
    </submittedName>
</protein>
<sequence length="337" mass="37652">MSDEDLRVHQFGGHHTLQPMLVFRGRECGRSRLTISRETTAFDWVFRNTMAISVNGHDFSADTASAYLGEQRSGVHDIALVNGEARQEFQLAFALADEEDLHSVDVALRQLVDSGELSHTSIDHFIMRGKHLPTARSYLSGLANYLYGVLAREGSADSELADRQGQRGYEGRYNQAVTTLGDFDRHPAEAICGIVAFHYSQFPRAAARTRSRRVAAVSLRFREILEGGEPSTRHDLTAEAHTSWDHVLSDTVIERVLAWSALLLDGSAGETVEEFGSVINAQRPHDAFKLRLVAAEHYLAVGDYTAAIRNADFLRHGRSTELWYENFRKRVQGALPQ</sequence>
<evidence type="ECO:0000313" key="1">
    <source>
        <dbReference type="EMBL" id="MCG5446118.1"/>
    </source>
</evidence>
<keyword evidence="2" id="KW-1185">Reference proteome</keyword>
<dbReference type="RefSeq" id="WP_238681050.1">
    <property type="nucleotide sequence ID" value="NZ_JAKKFD010000044.1"/>
</dbReference>
<reference evidence="1 2" key="1">
    <citation type="submission" date="2022-01" db="EMBL/GenBank/DDBJ databases">
        <authorList>
            <person name="Riesco R."/>
            <person name="Trujillo M.E."/>
        </authorList>
    </citation>
    <scope>NUCLEOTIDE SEQUENCE [LARGE SCALE GENOMIC DNA]</scope>
    <source>
        <strain evidence="1 2">NIE79</strain>
    </source>
</reference>
<evidence type="ECO:0000313" key="2">
    <source>
        <dbReference type="Proteomes" id="UP001201629"/>
    </source>
</evidence>
<name>A0ABS9N845_9ACTN</name>
<gene>
    <name evidence="1" type="ORF">NIE79_004683</name>
</gene>
<dbReference type="EMBL" id="JAKKFD010000044">
    <property type="protein sequence ID" value="MCG5446118.1"/>
    <property type="molecule type" value="Genomic_DNA"/>
</dbReference>